<gene>
    <name evidence="2" type="ORF">PIB30_090891</name>
</gene>
<feature type="compositionally biased region" description="Polar residues" evidence="1">
    <location>
        <begin position="1"/>
        <end position="11"/>
    </location>
</feature>
<proteinExistence type="predicted"/>
<name>A0ABU6VU92_9FABA</name>
<keyword evidence="3" id="KW-1185">Reference proteome</keyword>
<evidence type="ECO:0000313" key="3">
    <source>
        <dbReference type="Proteomes" id="UP001341840"/>
    </source>
</evidence>
<dbReference type="EMBL" id="JASCZI010152817">
    <property type="protein sequence ID" value="MED6176724.1"/>
    <property type="molecule type" value="Genomic_DNA"/>
</dbReference>
<dbReference type="Proteomes" id="UP001341840">
    <property type="component" value="Unassembled WGS sequence"/>
</dbReference>
<reference evidence="2 3" key="1">
    <citation type="journal article" date="2023" name="Plants (Basel)">
        <title>Bridging the Gap: Combining Genomics and Transcriptomics Approaches to Understand Stylosanthes scabra, an Orphan Legume from the Brazilian Caatinga.</title>
        <authorList>
            <person name="Ferreira-Neto J.R.C."/>
            <person name="da Silva M.D."/>
            <person name="Binneck E."/>
            <person name="de Melo N.F."/>
            <person name="da Silva R.H."/>
            <person name="de Melo A.L.T.M."/>
            <person name="Pandolfi V."/>
            <person name="Bustamante F.O."/>
            <person name="Brasileiro-Vidal A.C."/>
            <person name="Benko-Iseppon A.M."/>
        </authorList>
    </citation>
    <scope>NUCLEOTIDE SEQUENCE [LARGE SCALE GENOMIC DNA]</scope>
    <source>
        <tissue evidence="2">Leaves</tissue>
    </source>
</reference>
<evidence type="ECO:0000256" key="1">
    <source>
        <dbReference type="SAM" id="MobiDB-lite"/>
    </source>
</evidence>
<feature type="region of interest" description="Disordered" evidence="1">
    <location>
        <begin position="95"/>
        <end position="118"/>
    </location>
</feature>
<sequence length="214" mass="25453">MKISTSRSYINRGQHPLKKHSVRDPGGRWKKPHLTTKGPAKEKGVDQGNQTIQQLEAALKELLERQTREDAIAMEAVKRAGELARKQQAILDEAEKREKDREEKLNSKIPTPVDNDNKTMESKDYRHYKIFSYFRRIFRRIITRRKYPRRKIFSVGFSCPTENLRRMNPTETGFSTMKWVLSFPADFIRRKFFPTINPTEIGIRYFPRKIRRKW</sequence>
<protein>
    <submittedName>
        <fullName evidence="2">Uncharacterized protein</fullName>
    </submittedName>
</protein>
<comment type="caution">
    <text evidence="2">The sequence shown here is derived from an EMBL/GenBank/DDBJ whole genome shotgun (WGS) entry which is preliminary data.</text>
</comment>
<evidence type="ECO:0000313" key="2">
    <source>
        <dbReference type="EMBL" id="MED6176724.1"/>
    </source>
</evidence>
<feature type="compositionally biased region" description="Basic and acidic residues" evidence="1">
    <location>
        <begin position="95"/>
        <end position="106"/>
    </location>
</feature>
<feature type="region of interest" description="Disordered" evidence="1">
    <location>
        <begin position="1"/>
        <end position="48"/>
    </location>
</feature>
<organism evidence="2 3">
    <name type="scientific">Stylosanthes scabra</name>
    <dbReference type="NCBI Taxonomy" id="79078"/>
    <lineage>
        <taxon>Eukaryota</taxon>
        <taxon>Viridiplantae</taxon>
        <taxon>Streptophyta</taxon>
        <taxon>Embryophyta</taxon>
        <taxon>Tracheophyta</taxon>
        <taxon>Spermatophyta</taxon>
        <taxon>Magnoliopsida</taxon>
        <taxon>eudicotyledons</taxon>
        <taxon>Gunneridae</taxon>
        <taxon>Pentapetalae</taxon>
        <taxon>rosids</taxon>
        <taxon>fabids</taxon>
        <taxon>Fabales</taxon>
        <taxon>Fabaceae</taxon>
        <taxon>Papilionoideae</taxon>
        <taxon>50 kb inversion clade</taxon>
        <taxon>dalbergioids sensu lato</taxon>
        <taxon>Dalbergieae</taxon>
        <taxon>Pterocarpus clade</taxon>
        <taxon>Stylosanthes</taxon>
    </lineage>
</organism>
<accession>A0ABU6VU92</accession>